<accession>A0ABT1ILB1</accession>
<name>A0ABT1ILB1_9PSEU</name>
<protein>
    <recommendedName>
        <fullName evidence="3">Lsr2 protein</fullName>
    </recommendedName>
</protein>
<proteinExistence type="predicted"/>
<evidence type="ECO:0000313" key="2">
    <source>
        <dbReference type="Proteomes" id="UP001205185"/>
    </source>
</evidence>
<dbReference type="RefSeq" id="WP_253890636.1">
    <property type="nucleotide sequence ID" value="NZ_BAAAVB010000003.1"/>
</dbReference>
<organism evidence="1 2">
    <name type="scientific">Actinokineospora diospyrosa</name>
    <dbReference type="NCBI Taxonomy" id="103728"/>
    <lineage>
        <taxon>Bacteria</taxon>
        <taxon>Bacillati</taxon>
        <taxon>Actinomycetota</taxon>
        <taxon>Actinomycetes</taxon>
        <taxon>Pseudonocardiales</taxon>
        <taxon>Pseudonocardiaceae</taxon>
        <taxon>Actinokineospora</taxon>
    </lineage>
</organism>
<dbReference type="Proteomes" id="UP001205185">
    <property type="component" value="Unassembled WGS sequence"/>
</dbReference>
<reference evidence="1 2" key="1">
    <citation type="submission" date="2022-06" db="EMBL/GenBank/DDBJ databases">
        <title>Genomic Encyclopedia of Archaeal and Bacterial Type Strains, Phase II (KMG-II): from individual species to whole genera.</title>
        <authorList>
            <person name="Goeker M."/>
        </authorList>
    </citation>
    <scope>NUCLEOTIDE SEQUENCE [LARGE SCALE GENOMIC DNA]</scope>
    <source>
        <strain evidence="1 2">DSM 44255</strain>
    </source>
</reference>
<evidence type="ECO:0008006" key="3">
    <source>
        <dbReference type="Google" id="ProtNLM"/>
    </source>
</evidence>
<gene>
    <name evidence="1" type="ORF">LV75_005976</name>
</gene>
<comment type="caution">
    <text evidence="1">The sequence shown here is derived from an EMBL/GenBank/DDBJ whole genome shotgun (WGS) entry which is preliminary data.</text>
</comment>
<sequence length="59" mass="6713">MDKPAEPWWTLNPADPIPDRLLLAVEHHITLRTSADDLARRRACHWLRANGLTPVADCD</sequence>
<keyword evidence="2" id="KW-1185">Reference proteome</keyword>
<dbReference type="EMBL" id="JAMTCO010000016">
    <property type="protein sequence ID" value="MCP2273447.1"/>
    <property type="molecule type" value="Genomic_DNA"/>
</dbReference>
<evidence type="ECO:0000313" key="1">
    <source>
        <dbReference type="EMBL" id="MCP2273447.1"/>
    </source>
</evidence>